<comment type="subcellular location">
    <subcellularLocation>
        <location evidence="12">Cell inner membrane</location>
        <topology evidence="12">Multi-pass membrane protein</topology>
    </subcellularLocation>
    <subcellularLocation>
        <location evidence="1">Cell membrane</location>
        <topology evidence="1">Multi-pass membrane protein</topology>
    </subcellularLocation>
</comment>
<dbReference type="HAMAP" id="MF_02030">
    <property type="entry name" value="WecA_Gammaproteo"/>
    <property type="match status" value="1"/>
</dbReference>
<feature type="transmembrane region" description="Helical" evidence="12">
    <location>
        <begin position="69"/>
        <end position="86"/>
    </location>
</feature>
<evidence type="ECO:0000256" key="8">
    <source>
        <dbReference type="ARBA" id="ARBA00022985"/>
    </source>
</evidence>
<dbReference type="InterPro" id="IPR000715">
    <property type="entry name" value="Glycosyl_transferase_4"/>
</dbReference>
<accession>A0A2N7KEG1</accession>
<dbReference type="GO" id="GO:0005886">
    <property type="term" value="C:plasma membrane"/>
    <property type="evidence" value="ECO:0007669"/>
    <property type="project" value="UniProtKB-SubCell"/>
</dbReference>
<keyword evidence="4 12" id="KW-0328">Glycosyltransferase</keyword>
<dbReference type="GO" id="GO:0000287">
    <property type="term" value="F:magnesium ion binding"/>
    <property type="evidence" value="ECO:0007669"/>
    <property type="project" value="InterPro"/>
</dbReference>
<keyword evidence="5 12" id="KW-0808">Transferase</keyword>
<dbReference type="EC" id="2.7.8.33" evidence="12"/>
<feature type="transmembrane region" description="Helical" evidence="12">
    <location>
        <begin position="211"/>
        <end position="231"/>
    </location>
</feature>
<feature type="transmembrane region" description="Helical" evidence="12">
    <location>
        <begin position="6"/>
        <end position="26"/>
    </location>
</feature>
<evidence type="ECO:0000313" key="15">
    <source>
        <dbReference type="Proteomes" id="UP000235406"/>
    </source>
</evidence>
<evidence type="ECO:0000256" key="4">
    <source>
        <dbReference type="ARBA" id="ARBA00022676"/>
    </source>
</evidence>
<keyword evidence="6 12" id="KW-0812">Transmembrane</keyword>
<proteinExistence type="inferred from homology"/>
<feature type="transmembrane region" description="Helical" evidence="12">
    <location>
        <begin position="251"/>
        <end position="271"/>
    </location>
</feature>
<dbReference type="AlphaFoldDB" id="A0A2N7KEG1"/>
<evidence type="ECO:0000256" key="7">
    <source>
        <dbReference type="ARBA" id="ARBA00022842"/>
    </source>
</evidence>
<feature type="transmembrane region" description="Helical" evidence="12">
    <location>
        <begin position="298"/>
        <end position="318"/>
    </location>
</feature>
<dbReference type="GO" id="GO:0036380">
    <property type="term" value="F:UDP-N-acetylglucosamine-undecaprenyl-phosphate N-acetylglucosaminephosphotransferase activity"/>
    <property type="evidence" value="ECO:0007669"/>
    <property type="project" value="UniProtKB-UniRule"/>
</dbReference>
<dbReference type="CDD" id="cd06853">
    <property type="entry name" value="GT_WecA_like"/>
    <property type="match status" value="1"/>
</dbReference>
<dbReference type="RefSeq" id="WP_102434419.1">
    <property type="nucleotide sequence ID" value="NZ_CAWNVI010000065.1"/>
</dbReference>
<feature type="binding site" evidence="13">
    <location>
        <position position="150"/>
    </location>
    <ligand>
        <name>Mg(2+)</name>
        <dbReference type="ChEBI" id="CHEBI:18420"/>
    </ligand>
</feature>
<evidence type="ECO:0000256" key="5">
    <source>
        <dbReference type="ARBA" id="ARBA00022679"/>
    </source>
</evidence>
<dbReference type="PANTHER" id="PTHR22926">
    <property type="entry name" value="PHOSPHO-N-ACETYLMURAMOYL-PENTAPEPTIDE-TRANSFERASE"/>
    <property type="match status" value="1"/>
</dbReference>
<keyword evidence="7 12" id="KW-0460">Magnesium</keyword>
<dbReference type="PANTHER" id="PTHR22926:SF3">
    <property type="entry name" value="UNDECAPRENYL-PHOSPHATE ALPHA-N-ACETYLGLUCOSAMINYL 1-PHOSPHATE TRANSFERASE"/>
    <property type="match status" value="1"/>
</dbReference>
<evidence type="ECO:0000256" key="6">
    <source>
        <dbReference type="ARBA" id="ARBA00022692"/>
    </source>
</evidence>
<dbReference type="UniPathway" id="UPA00281"/>
<evidence type="ECO:0000256" key="10">
    <source>
        <dbReference type="ARBA" id="ARBA00023136"/>
    </source>
</evidence>
<dbReference type="GO" id="GO:0016757">
    <property type="term" value="F:glycosyltransferase activity"/>
    <property type="evidence" value="ECO:0007669"/>
    <property type="project" value="UniProtKB-KW"/>
</dbReference>
<comment type="catalytic activity">
    <reaction evidence="12">
        <text>di-trans,octa-cis-undecaprenyl phosphate + UDP-N-acetyl-alpha-D-glucosamine = N-acetyl-alpha-D-glucosaminyl-di-trans,octa-cis-undecaprenyl diphosphate + UMP</text>
        <dbReference type="Rhea" id="RHEA:28090"/>
        <dbReference type="ChEBI" id="CHEBI:57705"/>
        <dbReference type="ChEBI" id="CHEBI:57865"/>
        <dbReference type="ChEBI" id="CHEBI:60392"/>
        <dbReference type="ChEBI" id="CHEBI:62959"/>
        <dbReference type="EC" id="2.7.8.33"/>
    </reaction>
</comment>
<dbReference type="InterPro" id="IPR012750">
    <property type="entry name" value="ECA_WecA-rel"/>
</dbReference>
<dbReference type="EMBL" id="MCZK01000065">
    <property type="protein sequence ID" value="PMM74067.1"/>
    <property type="molecule type" value="Genomic_DNA"/>
</dbReference>
<evidence type="ECO:0000256" key="11">
    <source>
        <dbReference type="ARBA" id="ARBA00023211"/>
    </source>
</evidence>
<feature type="binding site" evidence="13">
    <location>
        <position position="215"/>
    </location>
    <ligand>
        <name>Mg(2+)</name>
        <dbReference type="ChEBI" id="CHEBI:18420"/>
    </ligand>
</feature>
<dbReference type="Proteomes" id="UP000235406">
    <property type="component" value="Unassembled WGS sequence"/>
</dbReference>
<comment type="pathway">
    <text evidence="12">Bacterial outer membrane biogenesis; LPS O-antigen biosynthesis.</text>
</comment>
<feature type="transmembrane region" description="Helical" evidence="12">
    <location>
        <begin position="47"/>
        <end position="63"/>
    </location>
</feature>
<keyword evidence="8 12" id="KW-0448">Lipopolysaccharide biosynthesis</keyword>
<feature type="transmembrane region" description="Helical" evidence="12">
    <location>
        <begin position="182"/>
        <end position="199"/>
    </location>
</feature>
<comment type="similarity">
    <text evidence="12">Belongs to the glycosyltransferase 4 family. WecA subfamily.</text>
</comment>
<sequence length="356" mass="38943">MQVIYTAIIIFFCCTVFLVYSRPLAIKFSFVDAPNTRKSHNGHIPQIGGLSTLLGIWIIDLMMPNLLPFQSHYILLTSFLALVGLIDDKFDISAISRLIVLSFIAVWLANNEGIILSYLGDFWGSGEVTLGAWSTLFSVCAVIGCITAFNMIDGIDGLLGSLASISIGSLGVMFWLAGYLPISLFCFLFIVSMLAYVCFNLGINVKSKHKIFMGDSGSFLVGFTIFWLLVFATQKVEGVNNVGSAMKPVTALWIIAVPLMDMLLVISRRLVNKKSPLLADRTHIHHIVLRAGYTSKQALVGVSLLSLLLAAIGIILDVSGVPEVYSFSLFLMAFFLYAVSRLNLQASETPCSEISQ</sequence>
<dbReference type="NCBIfam" id="TIGR02380">
    <property type="entry name" value="ECA_wecA"/>
    <property type="match status" value="1"/>
</dbReference>
<dbReference type="OrthoDB" id="9783652at2"/>
<keyword evidence="9 12" id="KW-1133">Transmembrane helix</keyword>
<comment type="function">
    <text evidence="12">Catalyzes the transfer of the GlcNAc-1-phosphate moiety from UDP-GlcNAc onto the carrier lipid undecaprenyl phosphate (C55-P), yielding GlcNAc-pyrophosphoryl-undecaprenyl (GlcNAc-PP-C55).</text>
</comment>
<name>A0A2N7KEG1_9VIBR</name>
<evidence type="ECO:0000256" key="1">
    <source>
        <dbReference type="ARBA" id="ARBA00004651"/>
    </source>
</evidence>
<keyword evidence="3 12" id="KW-0997">Cell inner membrane</keyword>
<comment type="cofactor">
    <cofactor evidence="12">
        <name>Mn(2+)</name>
        <dbReference type="ChEBI" id="CHEBI:29035"/>
    </cofactor>
</comment>
<dbReference type="GO" id="GO:0009276">
    <property type="term" value="C:Gram-negative-bacterium-type cell wall"/>
    <property type="evidence" value="ECO:0007669"/>
    <property type="project" value="InterPro"/>
</dbReference>
<organism evidence="14 15">
    <name type="scientific">Vibrio lentus</name>
    <dbReference type="NCBI Taxonomy" id="136468"/>
    <lineage>
        <taxon>Bacteria</taxon>
        <taxon>Pseudomonadati</taxon>
        <taxon>Pseudomonadota</taxon>
        <taxon>Gammaproteobacteria</taxon>
        <taxon>Vibrionales</taxon>
        <taxon>Vibrionaceae</taxon>
        <taxon>Vibrio</taxon>
    </lineage>
</organism>
<evidence type="ECO:0000256" key="13">
    <source>
        <dbReference type="PIRSR" id="PIRSR600715-1"/>
    </source>
</evidence>
<feature type="transmembrane region" description="Helical" evidence="12">
    <location>
        <begin position="158"/>
        <end position="176"/>
    </location>
</feature>
<evidence type="ECO:0000313" key="14">
    <source>
        <dbReference type="EMBL" id="PMM74067.1"/>
    </source>
</evidence>
<protein>
    <recommendedName>
        <fullName evidence="12">Undecaprenyl-phosphate alpha-N-acetylglucosaminyl 1-phosphate transferase</fullName>
        <ecNumber evidence="12">2.7.8.33</ecNumber>
    </recommendedName>
    <alternativeName>
        <fullName evidence="12">UDP-GlcNAc:undecaprenyl-phosphate GlcNAc-1-phosphate transferase</fullName>
    </alternativeName>
    <alternativeName>
        <fullName evidence="12">Undecaprenyl-phosphate GlcNAc-1-phosphate transferase</fullName>
    </alternativeName>
</protein>
<gene>
    <name evidence="12" type="primary">wecA</name>
    <name evidence="14" type="ORF">BCT49_24495</name>
</gene>
<feature type="transmembrane region" description="Helical" evidence="12">
    <location>
        <begin position="131"/>
        <end position="151"/>
    </location>
</feature>
<feature type="transmembrane region" description="Helical" evidence="12">
    <location>
        <begin position="324"/>
        <end position="344"/>
    </location>
</feature>
<comment type="cofactor">
    <cofactor evidence="12 13">
        <name>Mg(2+)</name>
        <dbReference type="ChEBI" id="CHEBI:18420"/>
    </cofactor>
</comment>
<dbReference type="Pfam" id="PF00953">
    <property type="entry name" value="Glycos_transf_4"/>
    <property type="match status" value="1"/>
</dbReference>
<dbReference type="GO" id="GO:0030145">
    <property type="term" value="F:manganese ion binding"/>
    <property type="evidence" value="ECO:0007669"/>
    <property type="project" value="InterPro"/>
</dbReference>
<dbReference type="GO" id="GO:0009243">
    <property type="term" value="P:O antigen biosynthetic process"/>
    <property type="evidence" value="ECO:0007669"/>
    <property type="project" value="UniProtKB-UniRule"/>
</dbReference>
<evidence type="ECO:0000256" key="2">
    <source>
        <dbReference type="ARBA" id="ARBA00022475"/>
    </source>
</evidence>
<dbReference type="GO" id="GO:0044038">
    <property type="term" value="P:cell wall macromolecule biosynthetic process"/>
    <property type="evidence" value="ECO:0007669"/>
    <property type="project" value="TreeGrafter"/>
</dbReference>
<evidence type="ECO:0000256" key="12">
    <source>
        <dbReference type="HAMAP-Rule" id="MF_02030"/>
    </source>
</evidence>
<reference evidence="15" key="1">
    <citation type="submission" date="2016-07" db="EMBL/GenBank/DDBJ databases">
        <title>Nontailed viruses are major unrecognized killers of bacteria in the ocean.</title>
        <authorList>
            <person name="Kauffman K."/>
            <person name="Hussain F."/>
            <person name="Yang J."/>
            <person name="Arevalo P."/>
            <person name="Brown J."/>
            <person name="Cutler M."/>
            <person name="Kelly L."/>
            <person name="Polz M.F."/>
        </authorList>
    </citation>
    <scope>NUCLEOTIDE SEQUENCE [LARGE SCALE GENOMIC DNA]</scope>
    <source>
        <strain evidence="15">10N.261.46.F8</strain>
    </source>
</reference>
<comment type="caution">
    <text evidence="14">The sequence shown here is derived from an EMBL/GenBank/DDBJ whole genome shotgun (WGS) entry which is preliminary data.</text>
</comment>
<evidence type="ECO:0000256" key="9">
    <source>
        <dbReference type="ARBA" id="ARBA00022989"/>
    </source>
</evidence>
<feature type="transmembrane region" description="Helical" evidence="12">
    <location>
        <begin position="98"/>
        <end position="119"/>
    </location>
</feature>
<keyword evidence="10 12" id="KW-0472">Membrane</keyword>
<evidence type="ECO:0000256" key="3">
    <source>
        <dbReference type="ARBA" id="ARBA00022519"/>
    </source>
</evidence>
<keyword evidence="2 12" id="KW-1003">Cell membrane</keyword>
<dbReference type="GO" id="GO:0071555">
    <property type="term" value="P:cell wall organization"/>
    <property type="evidence" value="ECO:0007669"/>
    <property type="project" value="TreeGrafter"/>
</dbReference>
<keyword evidence="11 12" id="KW-0464">Manganese</keyword>
<keyword evidence="13" id="KW-0479">Metal-binding</keyword>